<dbReference type="OrthoDB" id="5550319at2759"/>
<keyword evidence="3" id="KW-1185">Reference proteome</keyword>
<feature type="compositionally biased region" description="Basic and acidic residues" evidence="1">
    <location>
        <begin position="83"/>
        <end position="95"/>
    </location>
</feature>
<evidence type="ECO:0000256" key="1">
    <source>
        <dbReference type="SAM" id="MobiDB-lite"/>
    </source>
</evidence>
<protein>
    <submittedName>
        <fullName evidence="2">Uncharacterized protein</fullName>
    </submittedName>
</protein>
<dbReference type="Proteomes" id="UP001140217">
    <property type="component" value="Unassembled WGS sequence"/>
</dbReference>
<feature type="region of interest" description="Disordered" evidence="1">
    <location>
        <begin position="295"/>
        <end position="314"/>
    </location>
</feature>
<dbReference type="EMBL" id="JANBUL010000313">
    <property type="protein sequence ID" value="KAJ2777093.1"/>
    <property type="molecule type" value="Genomic_DNA"/>
</dbReference>
<organism evidence="2 3">
    <name type="scientific">Coemansia javaensis</name>
    <dbReference type="NCBI Taxonomy" id="2761396"/>
    <lineage>
        <taxon>Eukaryota</taxon>
        <taxon>Fungi</taxon>
        <taxon>Fungi incertae sedis</taxon>
        <taxon>Zoopagomycota</taxon>
        <taxon>Kickxellomycotina</taxon>
        <taxon>Kickxellomycetes</taxon>
        <taxon>Kickxellales</taxon>
        <taxon>Kickxellaceae</taxon>
        <taxon>Coemansia</taxon>
    </lineage>
</organism>
<comment type="caution">
    <text evidence="2">The sequence shown here is derived from an EMBL/GenBank/DDBJ whole genome shotgun (WGS) entry which is preliminary data.</text>
</comment>
<evidence type="ECO:0000313" key="3">
    <source>
        <dbReference type="Proteomes" id="UP001140217"/>
    </source>
</evidence>
<feature type="compositionally biased region" description="Pro residues" evidence="1">
    <location>
        <begin position="305"/>
        <end position="314"/>
    </location>
</feature>
<accession>A0A9W8H9H6</accession>
<gene>
    <name evidence="2" type="ORF">H4R18_005331</name>
</gene>
<reference evidence="2" key="1">
    <citation type="submission" date="2022-07" db="EMBL/GenBank/DDBJ databases">
        <title>Phylogenomic reconstructions and comparative analyses of Kickxellomycotina fungi.</title>
        <authorList>
            <person name="Reynolds N.K."/>
            <person name="Stajich J.E."/>
            <person name="Barry K."/>
            <person name="Grigoriev I.V."/>
            <person name="Crous P."/>
            <person name="Smith M.E."/>
        </authorList>
    </citation>
    <scope>NUCLEOTIDE SEQUENCE</scope>
    <source>
        <strain evidence="2">NBRC 105414</strain>
    </source>
</reference>
<name>A0A9W8H9H6_9FUNG</name>
<evidence type="ECO:0000313" key="2">
    <source>
        <dbReference type="EMBL" id="KAJ2777093.1"/>
    </source>
</evidence>
<sequence length="314" mass="32856">MAQEEILGEIAEAKGEPQAAGGGRYIALLRQTAGRMLFSDPVFAAAGQPLPELPAGVEYIVVHPYTVPAQPRTLGEYMPPNALDRDASPEPEQRPDALPTIQDYGHFSSFLPARNSTLTSLCAADYAVLNGSDDPGAAPQVTEAELESAVELAQRTLGEAAAEPEVSPEMLRDLGLTPADIGMDAAEEPAPETAEGILRQNSALLVRLLELQDRRARSGDYGAVSAEEQAVATRLQASLARVVGASAPKDVRPLDSEIQRAAKLLLAGGRGSYAGTLPPQQRFAFMSNAAGLAAPSGATVTPMQRVPPPSQGSG</sequence>
<proteinExistence type="predicted"/>
<feature type="region of interest" description="Disordered" evidence="1">
    <location>
        <begin position="72"/>
        <end position="98"/>
    </location>
</feature>
<dbReference type="AlphaFoldDB" id="A0A9W8H9H6"/>